<evidence type="ECO:0000313" key="1">
    <source>
        <dbReference type="EMBL" id="KAI0092980.1"/>
    </source>
</evidence>
<keyword evidence="2" id="KW-1185">Reference proteome</keyword>
<comment type="caution">
    <text evidence="1">The sequence shown here is derived from an EMBL/GenBank/DDBJ whole genome shotgun (WGS) entry which is preliminary data.</text>
</comment>
<reference evidence="1" key="1">
    <citation type="journal article" date="2021" name="Environ. Microbiol.">
        <title>Gene family expansions and transcriptome signatures uncover fungal adaptations to wood decay.</title>
        <authorList>
            <person name="Hage H."/>
            <person name="Miyauchi S."/>
            <person name="Viragh M."/>
            <person name="Drula E."/>
            <person name="Min B."/>
            <person name="Chaduli D."/>
            <person name="Navarro D."/>
            <person name="Favel A."/>
            <person name="Norest M."/>
            <person name="Lesage-Meessen L."/>
            <person name="Balint B."/>
            <person name="Merenyi Z."/>
            <person name="de Eugenio L."/>
            <person name="Morin E."/>
            <person name="Martinez A.T."/>
            <person name="Baldrian P."/>
            <person name="Stursova M."/>
            <person name="Martinez M.J."/>
            <person name="Novotny C."/>
            <person name="Magnuson J.K."/>
            <person name="Spatafora J.W."/>
            <person name="Maurice S."/>
            <person name="Pangilinan J."/>
            <person name="Andreopoulos W."/>
            <person name="LaButti K."/>
            <person name="Hundley H."/>
            <person name="Na H."/>
            <person name="Kuo A."/>
            <person name="Barry K."/>
            <person name="Lipzen A."/>
            <person name="Henrissat B."/>
            <person name="Riley R."/>
            <person name="Ahrendt S."/>
            <person name="Nagy L.G."/>
            <person name="Grigoriev I.V."/>
            <person name="Martin F."/>
            <person name="Rosso M.N."/>
        </authorList>
    </citation>
    <scope>NUCLEOTIDE SEQUENCE</scope>
    <source>
        <strain evidence="1">CBS 384.51</strain>
    </source>
</reference>
<gene>
    <name evidence="1" type="ORF">BDY19DRAFT_989666</name>
</gene>
<protein>
    <submittedName>
        <fullName evidence="1">Transcriptional Coactivator p15-domain-containing protein</fullName>
    </submittedName>
</protein>
<dbReference type="EMBL" id="MU274902">
    <property type="protein sequence ID" value="KAI0092980.1"/>
    <property type="molecule type" value="Genomic_DNA"/>
</dbReference>
<accession>A0ACB8UH35</accession>
<organism evidence="1 2">
    <name type="scientific">Irpex rosettiformis</name>
    <dbReference type="NCBI Taxonomy" id="378272"/>
    <lineage>
        <taxon>Eukaryota</taxon>
        <taxon>Fungi</taxon>
        <taxon>Dikarya</taxon>
        <taxon>Basidiomycota</taxon>
        <taxon>Agaricomycotina</taxon>
        <taxon>Agaricomycetes</taxon>
        <taxon>Polyporales</taxon>
        <taxon>Irpicaceae</taxon>
        <taxon>Irpex</taxon>
    </lineage>
</organism>
<evidence type="ECO:0000313" key="2">
    <source>
        <dbReference type="Proteomes" id="UP001055072"/>
    </source>
</evidence>
<dbReference type="Proteomes" id="UP001055072">
    <property type="component" value="Unassembled WGS sequence"/>
</dbReference>
<name>A0ACB8UH35_9APHY</name>
<proteinExistence type="predicted"/>
<sequence>MPQRKVVTSDEEEAVSSGASSAEETKPSKGKQRAKRTITVKKPRIPSDDSEVDFVDHEEGSTKKRKKATKPSSPKKVAKTEVDEAEPGTLLIDESGNKYIELGKKRRATVSSFKGTVYLNIREFYDAGGGDFRPGKKGISLSTEQWTILKDNAETIDALFKKAKK</sequence>